<proteinExistence type="predicted"/>
<reference evidence="2 3" key="1">
    <citation type="submission" date="2021-07" db="EMBL/GenBank/DDBJ databases">
        <title>Sequencing Streptomyces halstedii LGO-A4 genome an citrus endophytic actinomycete.</title>
        <authorList>
            <person name="Samborskyy M."/>
            <person name="Scott N."/>
            <person name="Deglau R."/>
            <person name="Dickens S."/>
            <person name="Oliveira L.G."/>
        </authorList>
    </citation>
    <scope>NUCLEOTIDE SEQUENCE [LARGE SCALE GENOMIC DNA]</scope>
    <source>
        <strain evidence="2 3">LGO-A4</strain>
    </source>
</reference>
<evidence type="ECO:0000313" key="2">
    <source>
        <dbReference type="EMBL" id="MBV7674259.1"/>
    </source>
</evidence>
<evidence type="ECO:0008006" key="4">
    <source>
        <dbReference type="Google" id="ProtNLM"/>
    </source>
</evidence>
<accession>A0ABS6U229</accession>
<gene>
    <name evidence="2" type="ORF">STHAL_32965</name>
</gene>
<comment type="caution">
    <text evidence="2">The sequence shown here is derived from an EMBL/GenBank/DDBJ whole genome shotgun (WGS) entry which is preliminary data.</text>
</comment>
<sequence length="224" mass="24127">MPRTARARIARLTGLLCTVTLLTVGTGCSTGDREPHAGPPRSEPAASDQAAQEHPLDTEELEAALPNQSSVPADLNEPRTRKAWDTTDTTVCQSEGWPDTWCAQATALGLAGFTNLKDQELTVRLISFPDTDTAAQLFQGEGTPDEVGDNPPGDEIDEFDIEASTPTWSGKGINVREGAVTAKIEYTWRDGTAIPPERMQALTEMVVQRIQQAQNSEPPTASAR</sequence>
<dbReference type="EMBL" id="JAHUVW010000004">
    <property type="protein sequence ID" value="MBV7674259.1"/>
    <property type="molecule type" value="Genomic_DNA"/>
</dbReference>
<dbReference type="PROSITE" id="PS51257">
    <property type="entry name" value="PROKAR_LIPOPROTEIN"/>
    <property type="match status" value="1"/>
</dbReference>
<organism evidence="2 3">
    <name type="scientific">Streptomyces halstedii</name>
    <dbReference type="NCBI Taxonomy" id="1944"/>
    <lineage>
        <taxon>Bacteria</taxon>
        <taxon>Bacillati</taxon>
        <taxon>Actinomycetota</taxon>
        <taxon>Actinomycetes</taxon>
        <taxon>Kitasatosporales</taxon>
        <taxon>Streptomycetaceae</taxon>
        <taxon>Streptomyces</taxon>
    </lineage>
</organism>
<dbReference type="Proteomes" id="UP000735541">
    <property type="component" value="Unassembled WGS sequence"/>
</dbReference>
<dbReference type="RefSeq" id="WP_228873969.1">
    <property type="nucleotide sequence ID" value="NZ_JAHUVW010000004.1"/>
</dbReference>
<evidence type="ECO:0000313" key="3">
    <source>
        <dbReference type="Proteomes" id="UP000735541"/>
    </source>
</evidence>
<feature type="region of interest" description="Disordered" evidence="1">
    <location>
        <begin position="28"/>
        <end position="57"/>
    </location>
</feature>
<protein>
    <recommendedName>
        <fullName evidence="4">DUF3558 domain-containing protein</fullName>
    </recommendedName>
</protein>
<keyword evidence="3" id="KW-1185">Reference proteome</keyword>
<name>A0ABS6U229_STRHA</name>
<evidence type="ECO:0000256" key="1">
    <source>
        <dbReference type="SAM" id="MobiDB-lite"/>
    </source>
</evidence>